<dbReference type="Proteomes" id="UP000012063">
    <property type="component" value="Unassembled WGS sequence"/>
</dbReference>
<dbReference type="AlphaFoldDB" id="M5DZ90"/>
<sequence>MGFVFLLFLIFCTPPKLQQKVKTSQSTTLQLVFRTYVII</sequence>
<reference evidence="2" key="1">
    <citation type="journal article" date="2013" name="Genome Announc.">
        <title>Genome Sequence of Halanaerobium saccharolyticum subsp. saccharolyticum Strain DSM 6643T, a Halophilic Hydrogen-Producing Bacterium.</title>
        <authorList>
            <person name="Kivisto A."/>
            <person name="Larjo A."/>
            <person name="Ciranna A."/>
            <person name="Santala V."/>
            <person name="Roos C."/>
            <person name="Karp M."/>
        </authorList>
    </citation>
    <scope>NUCLEOTIDE SEQUENCE [LARGE SCALE GENOMIC DNA]</scope>
    <source>
        <strain evidence="2">DSM 6643</strain>
    </source>
</reference>
<evidence type="ECO:0000313" key="2">
    <source>
        <dbReference type="Proteomes" id="UP000012063"/>
    </source>
</evidence>
<dbReference type="InParanoid" id="M5DZ90"/>
<name>M5DZ90_9FIRM</name>
<organism evidence="1 2">
    <name type="scientific">Halanaerobium saccharolyticum subsp. saccharolyticum DSM 6643</name>
    <dbReference type="NCBI Taxonomy" id="1293054"/>
    <lineage>
        <taxon>Bacteria</taxon>
        <taxon>Bacillati</taxon>
        <taxon>Bacillota</taxon>
        <taxon>Clostridia</taxon>
        <taxon>Halanaerobiales</taxon>
        <taxon>Halanaerobiaceae</taxon>
        <taxon>Halanaerobium</taxon>
    </lineage>
</organism>
<gene>
    <name evidence="1" type="ORF">HSACCH_00745</name>
</gene>
<dbReference type="EMBL" id="CAUI01000005">
    <property type="protein sequence ID" value="CCU78600.1"/>
    <property type="molecule type" value="Genomic_DNA"/>
</dbReference>
<dbReference type="STRING" id="1293054.HSACCH_00745"/>
<evidence type="ECO:0000313" key="1">
    <source>
        <dbReference type="EMBL" id="CCU78600.1"/>
    </source>
</evidence>
<accession>M5DZ90</accession>
<protein>
    <submittedName>
        <fullName evidence="1">Uncharacterized protein</fullName>
    </submittedName>
</protein>
<comment type="caution">
    <text evidence="1">The sequence shown here is derived from an EMBL/GenBank/DDBJ whole genome shotgun (WGS) entry which is preliminary data.</text>
</comment>
<keyword evidence="2" id="KW-1185">Reference proteome</keyword>
<proteinExistence type="predicted"/>